<sequence>MTTQPTPPSTYILKQLHDVGLPEPVSWWPQTIGWKILLGIGLVLLSIWLYQQGRSWWTNRYRREALAVTESLDIRSPKFEYQVFVIIKRVMGYLNCADQAAYGEGFLQALYAYIPHDDSKMEPELADKWMLSLNSSKQALNMEEKQRIHQYCLHWIKEHQQSGAGA</sequence>
<dbReference type="InterPro" id="IPR025489">
    <property type="entry name" value="DUF4381"/>
</dbReference>
<dbReference type="Proteomes" id="UP001607151">
    <property type="component" value="Unassembled WGS sequence"/>
</dbReference>
<evidence type="ECO:0000256" key="1">
    <source>
        <dbReference type="SAM" id="Phobius"/>
    </source>
</evidence>
<dbReference type="RefSeq" id="WP_394608475.1">
    <property type="nucleotide sequence ID" value="NZ_JBIHSJ010000004.1"/>
</dbReference>
<protein>
    <submittedName>
        <fullName evidence="2">DUF4381 domain-containing protein</fullName>
    </submittedName>
</protein>
<reference evidence="2 3" key="1">
    <citation type="submission" date="2024-10" db="EMBL/GenBank/DDBJ databases">
        <authorList>
            <person name="Yibar A."/>
            <person name="Saticioglu I.B."/>
            <person name="Duman M."/>
            <person name="Ajmi N."/>
            <person name="Gurler F."/>
            <person name="Ay H."/>
            <person name="Onuk E."/>
            <person name="Guler S."/>
            <person name="Romalde J.L."/>
        </authorList>
    </citation>
    <scope>NUCLEOTIDE SEQUENCE [LARGE SCALE GENOMIC DNA]</scope>
    <source>
        <strain evidence="2 3">14-MA-B</strain>
    </source>
</reference>
<feature type="transmembrane region" description="Helical" evidence="1">
    <location>
        <begin position="32"/>
        <end position="50"/>
    </location>
</feature>
<dbReference type="Pfam" id="PF14316">
    <property type="entry name" value="DUF4381"/>
    <property type="match status" value="1"/>
</dbReference>
<comment type="caution">
    <text evidence="2">The sequence shown here is derived from an EMBL/GenBank/DDBJ whole genome shotgun (WGS) entry which is preliminary data.</text>
</comment>
<name>A0ABW7IYX2_9VIBR</name>
<keyword evidence="3" id="KW-1185">Reference proteome</keyword>
<accession>A0ABW7IYX2</accession>
<organism evidence="2 3">
    <name type="scientific">Vibrio rumoiensis</name>
    <dbReference type="NCBI Taxonomy" id="76258"/>
    <lineage>
        <taxon>Bacteria</taxon>
        <taxon>Pseudomonadati</taxon>
        <taxon>Pseudomonadota</taxon>
        <taxon>Gammaproteobacteria</taxon>
        <taxon>Vibrionales</taxon>
        <taxon>Vibrionaceae</taxon>
        <taxon>Vibrio</taxon>
    </lineage>
</organism>
<evidence type="ECO:0000313" key="2">
    <source>
        <dbReference type="EMBL" id="MFH0266861.1"/>
    </source>
</evidence>
<proteinExistence type="predicted"/>
<gene>
    <name evidence="2" type="ORF">ACGRQ9_15545</name>
</gene>
<keyword evidence="1" id="KW-1133">Transmembrane helix</keyword>
<keyword evidence="1" id="KW-0812">Transmembrane</keyword>
<keyword evidence="1" id="KW-0472">Membrane</keyword>
<evidence type="ECO:0000313" key="3">
    <source>
        <dbReference type="Proteomes" id="UP001607151"/>
    </source>
</evidence>
<dbReference type="EMBL" id="JBIHSN010000003">
    <property type="protein sequence ID" value="MFH0266861.1"/>
    <property type="molecule type" value="Genomic_DNA"/>
</dbReference>